<dbReference type="GO" id="GO:0008757">
    <property type="term" value="F:S-adenosylmethionine-dependent methyltransferase activity"/>
    <property type="evidence" value="ECO:0007669"/>
    <property type="project" value="InterPro"/>
</dbReference>
<dbReference type="Gene3D" id="3.40.50.150">
    <property type="entry name" value="Vaccinia Virus protein VP39"/>
    <property type="match status" value="1"/>
</dbReference>
<comment type="caution">
    <text evidence="3">The sequence shown here is derived from an EMBL/GenBank/DDBJ whole genome shotgun (WGS) entry which is preliminary data.</text>
</comment>
<accession>X1V8X3</accession>
<reference evidence="3" key="1">
    <citation type="journal article" date="2014" name="Front. Microbiol.">
        <title>High frequency of phylogenetically diverse reductive dehalogenase-homologous genes in deep subseafloor sedimentary metagenomes.</title>
        <authorList>
            <person name="Kawai M."/>
            <person name="Futagami T."/>
            <person name="Toyoda A."/>
            <person name="Takaki Y."/>
            <person name="Nishi S."/>
            <person name="Hori S."/>
            <person name="Arai W."/>
            <person name="Tsubouchi T."/>
            <person name="Morono Y."/>
            <person name="Uchiyama I."/>
            <person name="Ito T."/>
            <person name="Fujiyama A."/>
            <person name="Inagaki F."/>
            <person name="Takami H."/>
        </authorList>
    </citation>
    <scope>NUCLEOTIDE SEQUENCE</scope>
    <source>
        <strain evidence="3">Expedition CK06-06</strain>
    </source>
</reference>
<feature type="domain" description="Methyltransferase type 11" evidence="2">
    <location>
        <begin position="7"/>
        <end position="93"/>
    </location>
</feature>
<feature type="non-terminal residue" evidence="3">
    <location>
        <position position="1"/>
    </location>
</feature>
<organism evidence="3">
    <name type="scientific">marine sediment metagenome</name>
    <dbReference type="NCBI Taxonomy" id="412755"/>
    <lineage>
        <taxon>unclassified sequences</taxon>
        <taxon>metagenomes</taxon>
        <taxon>ecological metagenomes</taxon>
    </lineage>
</organism>
<keyword evidence="1" id="KW-0808">Transferase</keyword>
<dbReference type="PANTHER" id="PTHR44068:SF11">
    <property type="entry name" value="GERANYL DIPHOSPHATE 2-C-METHYLTRANSFERASE"/>
    <property type="match status" value="1"/>
</dbReference>
<evidence type="ECO:0000259" key="2">
    <source>
        <dbReference type="Pfam" id="PF08241"/>
    </source>
</evidence>
<dbReference type="Pfam" id="PF08241">
    <property type="entry name" value="Methyltransf_11"/>
    <property type="match status" value="1"/>
</dbReference>
<dbReference type="CDD" id="cd02440">
    <property type="entry name" value="AdoMet_MTases"/>
    <property type="match status" value="1"/>
</dbReference>
<dbReference type="PANTHER" id="PTHR44068">
    <property type="entry name" value="ZGC:194242"/>
    <property type="match status" value="1"/>
</dbReference>
<gene>
    <name evidence="3" type="ORF">S12H4_47284</name>
</gene>
<dbReference type="SUPFAM" id="SSF53335">
    <property type="entry name" value="S-adenosyl-L-methionine-dependent methyltransferases"/>
    <property type="match status" value="1"/>
</dbReference>
<dbReference type="AlphaFoldDB" id="X1V8X3"/>
<protein>
    <recommendedName>
        <fullName evidence="2">Methyltransferase type 11 domain-containing protein</fullName>
    </recommendedName>
</protein>
<proteinExistence type="predicted"/>
<name>X1V8X3_9ZZZZ</name>
<dbReference type="EMBL" id="BARW01029424">
    <property type="protein sequence ID" value="GAJ09326.1"/>
    <property type="molecule type" value="Genomic_DNA"/>
</dbReference>
<evidence type="ECO:0000256" key="1">
    <source>
        <dbReference type="ARBA" id="ARBA00022679"/>
    </source>
</evidence>
<sequence>VQEYRALELARLSQGEVIGIDVKQSSLDRLTTKIKEAGLSDRVKAVDCSMFNMDFADESFDIIWAEGSIFIIGFERGLKEWRRFLKPKGFLVVHEMTWLQPSPPQEIYDYWKGHYPGIKTVPESLKLVSDCGYDLIGHFALPEDAWWVLYYGPLEKRIKKLRARYIDDPPALLVLDKEQHELELYKKYCKWYGSAFFVMQKR</sequence>
<dbReference type="InterPro" id="IPR013216">
    <property type="entry name" value="Methyltransf_11"/>
</dbReference>
<dbReference type="InterPro" id="IPR029063">
    <property type="entry name" value="SAM-dependent_MTases_sf"/>
</dbReference>
<evidence type="ECO:0000313" key="3">
    <source>
        <dbReference type="EMBL" id="GAJ09326.1"/>
    </source>
</evidence>
<dbReference type="InterPro" id="IPR050447">
    <property type="entry name" value="Erg6_SMT_methyltransf"/>
</dbReference>